<evidence type="ECO:0000313" key="4">
    <source>
        <dbReference type="Proteomes" id="UP000235916"/>
    </source>
</evidence>
<dbReference type="Proteomes" id="UP000235916">
    <property type="component" value="Unassembled WGS sequence"/>
</dbReference>
<sequence>MRPPHFSRSLLLAAAAALSGCASLDPEAAYAPLRELAQQQSGQPLQLTRAAADQARVDAQVETLLAAPLTMDAAVQLALLNNRGLQASLQELGLGEAERAQAGRLANPGFSIARLRRGDERERELGLGLNLGQLLALPQVREIEARRLRALQQRTGLALLALAADTRRAWVSAVAAEQALRYQRDVLEAAEAGAELGRRMVGAGNWNRLQLAREQGFAAEAALALARAEQQRLQQRERLARLLGLWGEPLARLRLPTQLPDLPDGLPERAGLEQQALAQRLDVQAARAQTEATARSLGLSRISHFINALELGVMRNSSNEAPLQTGTELHFEIPLFDWGEARQAHAEALYLQSVHQAAQTAIQARSEVREAELLWRSSYDIARHHRDELLPIARRISEENLLRYNGMFISVFELLADARAQIAAVNAALAAQRDFWLAQAALDQALLGPSSAVAVGESPVSSGLAPAAH</sequence>
<dbReference type="RefSeq" id="WP_102768170.1">
    <property type="nucleotide sequence ID" value="NZ_POSP01000003.1"/>
</dbReference>
<dbReference type="InterPro" id="IPR010131">
    <property type="entry name" value="MdtP/NodT-like"/>
</dbReference>
<dbReference type="PANTHER" id="PTHR30203:SF24">
    <property type="entry name" value="BLR4935 PROTEIN"/>
    <property type="match status" value="1"/>
</dbReference>
<evidence type="ECO:0000256" key="2">
    <source>
        <dbReference type="SAM" id="SignalP"/>
    </source>
</evidence>
<protein>
    <submittedName>
        <fullName evidence="3">RND transporter</fullName>
    </submittedName>
</protein>
<feature type="coiled-coil region" evidence="1">
    <location>
        <begin position="218"/>
        <end position="245"/>
    </location>
</feature>
<name>A0A2N8KXU9_9BURK</name>
<dbReference type="OrthoDB" id="8554634at2"/>
<organism evidence="3 4">
    <name type="scientific">Kinneretia aquatilis</name>
    <dbReference type="NCBI Taxonomy" id="2070761"/>
    <lineage>
        <taxon>Bacteria</taxon>
        <taxon>Pseudomonadati</taxon>
        <taxon>Pseudomonadota</taxon>
        <taxon>Betaproteobacteria</taxon>
        <taxon>Burkholderiales</taxon>
        <taxon>Sphaerotilaceae</taxon>
        <taxon>Roseateles</taxon>
    </lineage>
</organism>
<dbReference type="GO" id="GO:0015562">
    <property type="term" value="F:efflux transmembrane transporter activity"/>
    <property type="evidence" value="ECO:0007669"/>
    <property type="project" value="InterPro"/>
</dbReference>
<feature type="signal peptide" evidence="2">
    <location>
        <begin position="1"/>
        <end position="24"/>
    </location>
</feature>
<dbReference type="PANTHER" id="PTHR30203">
    <property type="entry name" value="OUTER MEMBRANE CATION EFFLUX PROTEIN"/>
    <property type="match status" value="1"/>
</dbReference>
<evidence type="ECO:0000256" key="1">
    <source>
        <dbReference type="SAM" id="Coils"/>
    </source>
</evidence>
<feature type="chain" id="PRO_5014718131" evidence="2">
    <location>
        <begin position="25"/>
        <end position="469"/>
    </location>
</feature>
<dbReference type="Gene3D" id="1.20.1600.10">
    <property type="entry name" value="Outer membrane efflux proteins (OEP)"/>
    <property type="match status" value="1"/>
</dbReference>
<proteinExistence type="predicted"/>
<keyword evidence="1" id="KW-0175">Coiled coil</keyword>
<comment type="caution">
    <text evidence="3">The sequence shown here is derived from an EMBL/GenBank/DDBJ whole genome shotgun (WGS) entry which is preliminary data.</text>
</comment>
<dbReference type="SUPFAM" id="SSF56954">
    <property type="entry name" value="Outer membrane efflux proteins (OEP)"/>
    <property type="match status" value="1"/>
</dbReference>
<accession>A0A2N8KXU9</accession>
<evidence type="ECO:0000313" key="3">
    <source>
        <dbReference type="EMBL" id="PND38251.1"/>
    </source>
</evidence>
<dbReference type="EMBL" id="POSP01000003">
    <property type="protein sequence ID" value="PND38251.1"/>
    <property type="molecule type" value="Genomic_DNA"/>
</dbReference>
<keyword evidence="4" id="KW-1185">Reference proteome</keyword>
<dbReference type="AlphaFoldDB" id="A0A2N8KXU9"/>
<gene>
    <name evidence="3" type="ORF">C1O66_12445</name>
</gene>
<reference evidence="3 4" key="1">
    <citation type="submission" date="2018-01" db="EMBL/GenBank/DDBJ databases">
        <title>Draft genome sequence of Paucibacter aquatile CR182 isolated from freshwater of the Nakdong River.</title>
        <authorList>
            <person name="Choi A."/>
            <person name="Chung E.J."/>
        </authorList>
    </citation>
    <scope>NUCLEOTIDE SEQUENCE [LARGE SCALE GENOMIC DNA]</scope>
    <source>
        <strain evidence="3 4">CR182</strain>
    </source>
</reference>
<dbReference type="PROSITE" id="PS51257">
    <property type="entry name" value="PROKAR_LIPOPROTEIN"/>
    <property type="match status" value="1"/>
</dbReference>
<keyword evidence="2" id="KW-0732">Signal</keyword>